<dbReference type="PANTHER" id="PTHR10684:SF4">
    <property type="entry name" value="TAIMAN, ISOFORM G"/>
    <property type="match status" value="1"/>
</dbReference>
<sequence length="1429" mass="157144">MLEHSAMYLNVTPPYEEDASFFPDFYTTRLGPCDLQDPVWAKMSALAGVNKKRKKSETKPQAQINKCNNEKRRREQENIYIEELAELISANFADMSSLSVKPDKCAILQETVNQIRSIKQQESASQSNDPVQQGEVSSSRPTILSNELYGPLLLEVLEGFLFVVNGEGKVEHVTENVSTYIKFTREDILGKSIYNFIHHGDHAKFHSNLLPMIEWGSEQQPTNRSKSIDIRLLVKPPDDLEESVEEKQQRISCYELMHISSTQLRDQVSVSEEDGSDNGPCLLCIASRISHREKTSCNIEQFTTKLDTAGKIICVDTSGVSETVAQYIKKDLKNRVLRDLVSQQDVQKINAHLRETVSAGQSTSAIYRLQIGPDKFIQVQTKSKLFKSIPHASNDTDFIMATHSIIGENESVGPTDPGGGNTSHGGGGVGGPLMTSVVNGTRNGPPVCSGGDSSTTSNNALLNTNTTTSFTTAFNLDNDFNFDIFPTSTWELESTNWQDARPDSRQSVTSVSTPTPRPPSNPSYSNAPTVVHSPLSHFGTQPSPTVPNPSTPANPYGNTFPFSPLNEQNYPMEEQKDTKGNVLEEAAMMADSNRLRNLLTKPPNNVDTVNEADKSRDRILKELLNQQDEDSSKIDNRSSPRGLMSRGSMLPGPSEPPKTSTSSGNNNMLRQLLNDKSDDDDLESKAGVKKKSELLQQLLKPERDIEEDKKNDLQSQDDTLLRSLGFPPCSPVGDRGKKRSNDDKDDNPNKRSADGSQVSSSGSTGSKLCEKNKMLAQLLAKQPTNHQPIPPVPASVISATPQEKLPKITDPNKTLQMNMMNQNIQHNMLNTSRMTASRMSGRSQNTNYLNAVLSNNMQRNENRQINQINSACYTSPATSSTDNNNSGWDNNNLQSSNDPVLSDILDQVIDIVPEDIMQLLDVSEGQQPNNFQTGLSETMAINIIQKSLMQCESVVKSPSSPISLPGTPPAYSATSVNQNQSGVFPPPPNYSQSKFQPRMQVRSGQSQYPANINNQLILQHQRKQLLHQQEQKRRLLQQQKQQQLLIPSNAAASEMNASMQNIESLLNNTVAPNVSLQRSASVPEPQLSPGYGGQLNQQNQRVGNQQPYSPHSQLTSPLGQQSFTQTTVGNYQNPGARLSPQAQFNPQLSPRQAYPQGNTQSTANWQQTQARLTVQQNPMLSAQLTGNFISGGPNGRNFQRPPQQQRSINSPGTVPTRHSPYPADQFPPPSSPNSAFNNQYLRLQRTNSAPTPSSQMPGGLGSPRPYTGREHHPHSYPNIPPHHNVPPMMYQQDSQFCYDQAGLPLAYNGADRGRAPPHLQPGVSGSGPTSEFVRQELRAVVGARTGQTQPAANRPPSQLMSQQQQVSDLESLGISFEMATGASDSPKLWGAMGSDMGSMSPQPATSRSSMEEGRQGDQKSSLLQKLLSE</sequence>
<dbReference type="SMART" id="SM00353">
    <property type="entry name" value="HLH"/>
    <property type="match status" value="1"/>
</dbReference>
<keyword evidence="2" id="KW-0677">Repeat</keyword>
<feature type="region of interest" description="Disordered" evidence="7">
    <location>
        <begin position="1184"/>
        <end position="1288"/>
    </location>
</feature>
<feature type="compositionally biased region" description="Basic and acidic residues" evidence="7">
    <location>
        <begin position="739"/>
        <end position="753"/>
    </location>
</feature>
<feature type="domain" description="PAS" evidence="8">
    <location>
        <begin position="153"/>
        <end position="216"/>
    </location>
</feature>
<feature type="region of interest" description="Disordered" evidence="7">
    <location>
        <begin position="496"/>
        <end position="568"/>
    </location>
</feature>
<dbReference type="EMBL" id="KT361881">
    <property type="protein sequence ID" value="ANZ54971.1"/>
    <property type="molecule type" value="mRNA"/>
</dbReference>
<dbReference type="FunFam" id="4.10.280.10:FF:000008">
    <property type="entry name" value="Nuclear receptor coactivator"/>
    <property type="match status" value="1"/>
</dbReference>
<feature type="region of interest" description="Disordered" evidence="7">
    <location>
        <begin position="410"/>
        <end position="434"/>
    </location>
</feature>
<dbReference type="PROSITE" id="PS50112">
    <property type="entry name" value="PAS"/>
    <property type="match status" value="1"/>
</dbReference>
<evidence type="ECO:0000256" key="7">
    <source>
        <dbReference type="SAM" id="MobiDB-lite"/>
    </source>
</evidence>
<feature type="region of interest" description="Disordered" evidence="7">
    <location>
        <begin position="784"/>
        <end position="806"/>
    </location>
</feature>
<proteinExistence type="evidence at transcript level"/>
<dbReference type="InterPro" id="IPR017426">
    <property type="entry name" value="Nuclear_rcpt_coactivator"/>
</dbReference>
<feature type="compositionally biased region" description="Polar residues" evidence="7">
    <location>
        <begin position="1397"/>
        <end position="1408"/>
    </location>
</feature>
<dbReference type="GO" id="GO:0005634">
    <property type="term" value="C:nucleus"/>
    <property type="evidence" value="ECO:0007669"/>
    <property type="project" value="InterPro"/>
</dbReference>
<evidence type="ECO:0000256" key="1">
    <source>
        <dbReference type="ARBA" id="ARBA00009933"/>
    </source>
</evidence>
<keyword evidence="3" id="KW-0805">Transcription regulation</keyword>
<organism evidence="10">
    <name type="scientific">Monochamus alternatus</name>
    <name type="common">Japanese pine sawyer beetle</name>
    <dbReference type="NCBI Taxonomy" id="192382"/>
    <lineage>
        <taxon>Eukaryota</taxon>
        <taxon>Metazoa</taxon>
        <taxon>Ecdysozoa</taxon>
        <taxon>Arthropoda</taxon>
        <taxon>Hexapoda</taxon>
        <taxon>Insecta</taxon>
        <taxon>Pterygota</taxon>
        <taxon>Neoptera</taxon>
        <taxon>Endopterygota</taxon>
        <taxon>Coleoptera</taxon>
        <taxon>Polyphaga</taxon>
        <taxon>Cucujiformia</taxon>
        <taxon>Chrysomeloidea</taxon>
        <taxon>Cerambycidae</taxon>
        <taxon>Lamiinae</taxon>
        <taxon>Monochamini</taxon>
        <taxon>Monochamus</taxon>
    </lineage>
</organism>
<evidence type="ECO:0000313" key="10">
    <source>
        <dbReference type="EMBL" id="ANZ54971.1"/>
    </source>
</evidence>
<dbReference type="Gene3D" id="4.10.280.10">
    <property type="entry name" value="Helix-loop-helix DNA-binding domain"/>
    <property type="match status" value="1"/>
</dbReference>
<dbReference type="Gene3D" id="3.30.450.20">
    <property type="entry name" value="PAS domain"/>
    <property type="match status" value="2"/>
</dbReference>
<evidence type="ECO:0000256" key="3">
    <source>
        <dbReference type="ARBA" id="ARBA00023015"/>
    </source>
</evidence>
<evidence type="ECO:0000259" key="9">
    <source>
        <dbReference type="PROSITE" id="PS50888"/>
    </source>
</evidence>
<dbReference type="GO" id="GO:0016922">
    <property type="term" value="F:nuclear receptor binding"/>
    <property type="evidence" value="ECO:0007669"/>
    <property type="project" value="TreeGrafter"/>
</dbReference>
<feature type="compositionally biased region" description="Low complexity" evidence="7">
    <location>
        <begin position="754"/>
        <end position="766"/>
    </location>
</feature>
<keyword evidence="4" id="KW-0010">Activator</keyword>
<feature type="region of interest" description="Disordered" evidence="7">
    <location>
        <begin position="594"/>
        <end position="767"/>
    </location>
</feature>
<dbReference type="InterPro" id="IPR011598">
    <property type="entry name" value="bHLH_dom"/>
</dbReference>
<dbReference type="SMART" id="SM00091">
    <property type="entry name" value="PAS"/>
    <property type="match status" value="1"/>
</dbReference>
<dbReference type="GO" id="GO:0003713">
    <property type="term" value="F:transcription coactivator activity"/>
    <property type="evidence" value="ECO:0007669"/>
    <property type="project" value="InterPro"/>
</dbReference>
<dbReference type="InterPro" id="IPR035965">
    <property type="entry name" value="PAS-like_dom_sf"/>
</dbReference>
<feature type="compositionally biased region" description="Basic and acidic residues" evidence="7">
    <location>
        <begin position="683"/>
        <end position="693"/>
    </location>
</feature>
<feature type="domain" description="BHLH" evidence="9">
    <location>
        <begin position="61"/>
        <end position="118"/>
    </location>
</feature>
<dbReference type="PANTHER" id="PTHR10684">
    <property type="entry name" value="NUCLEAR RECEPTOR COACTIVATOR"/>
    <property type="match status" value="1"/>
</dbReference>
<evidence type="ECO:0000256" key="2">
    <source>
        <dbReference type="ARBA" id="ARBA00022737"/>
    </source>
</evidence>
<dbReference type="InterPro" id="IPR056193">
    <property type="entry name" value="bHLH_NCOA1-3"/>
</dbReference>
<feature type="compositionally biased region" description="Polar residues" evidence="7">
    <location>
        <begin position="1239"/>
        <end position="1256"/>
    </location>
</feature>
<dbReference type="SUPFAM" id="SSF47459">
    <property type="entry name" value="HLH, helix-loop-helix DNA-binding domain"/>
    <property type="match status" value="1"/>
</dbReference>
<feature type="region of interest" description="Disordered" evidence="7">
    <location>
        <begin position="120"/>
        <end position="140"/>
    </location>
</feature>
<dbReference type="GO" id="GO:0045944">
    <property type="term" value="P:positive regulation of transcription by RNA polymerase II"/>
    <property type="evidence" value="ECO:0007669"/>
    <property type="project" value="TreeGrafter"/>
</dbReference>
<feature type="compositionally biased region" description="Basic and acidic residues" evidence="7">
    <location>
        <begin position="700"/>
        <end position="712"/>
    </location>
</feature>
<dbReference type="Pfam" id="PF23172">
    <property type="entry name" value="bHLH_NCOA"/>
    <property type="match status" value="1"/>
</dbReference>
<name>A0A1B2INN6_MONAT</name>
<feature type="compositionally biased region" description="Low complexity" evidence="7">
    <location>
        <begin position="1418"/>
        <end position="1429"/>
    </location>
</feature>
<dbReference type="InterPro" id="IPR036638">
    <property type="entry name" value="HLH_DNA-bd_sf"/>
</dbReference>
<feature type="compositionally biased region" description="Gly residues" evidence="7">
    <location>
        <begin position="416"/>
        <end position="431"/>
    </location>
</feature>
<feature type="compositionally biased region" description="Polar residues" evidence="7">
    <location>
        <begin position="1094"/>
        <end position="1133"/>
    </location>
</feature>
<keyword evidence="10" id="KW-0675">Receptor</keyword>
<reference evidence="10" key="1">
    <citation type="submission" date="2015-08" db="EMBL/GenBank/DDBJ databases">
        <title>Evolutionary arms race between plant diterpenes and insect juvenile hormone receptors.</title>
        <authorList>
            <person name="Shin S.W."/>
            <person name="Oh H.-W."/>
        </authorList>
    </citation>
    <scope>NUCLEOTIDE SEQUENCE</scope>
</reference>
<evidence type="ECO:0000256" key="5">
    <source>
        <dbReference type="ARBA" id="ARBA00023163"/>
    </source>
</evidence>
<feature type="compositionally biased region" description="Polar residues" evidence="7">
    <location>
        <begin position="1345"/>
        <end position="1366"/>
    </location>
</feature>
<feature type="region of interest" description="Disordered" evidence="7">
    <location>
        <begin position="1077"/>
        <end position="1163"/>
    </location>
</feature>
<dbReference type="CDD" id="cd11439">
    <property type="entry name" value="bHLH-PAS_SRC"/>
    <property type="match status" value="1"/>
</dbReference>
<feature type="region of interest" description="Disordered" evidence="7">
    <location>
        <begin position="876"/>
        <end position="895"/>
    </location>
</feature>
<comment type="similarity">
    <text evidence="1">Belongs to the SRC/p160 nuclear receptor coactivator family.</text>
</comment>
<dbReference type="InterPro" id="IPR000014">
    <property type="entry name" value="PAS"/>
</dbReference>
<accession>A0A1B2INN6</accession>
<dbReference type="FunFam" id="3.30.450.20:FF:000144">
    <property type="entry name" value="Nuclear receptor coactivator 2"/>
    <property type="match status" value="1"/>
</dbReference>
<feature type="compositionally biased region" description="Basic and acidic residues" evidence="7">
    <location>
        <begin position="611"/>
        <end position="621"/>
    </location>
</feature>
<keyword evidence="5" id="KW-0804">Transcription</keyword>
<dbReference type="GO" id="GO:0046983">
    <property type="term" value="F:protein dimerization activity"/>
    <property type="evidence" value="ECO:0007669"/>
    <property type="project" value="InterPro"/>
</dbReference>
<feature type="compositionally biased region" description="Polar residues" evidence="7">
    <location>
        <begin position="657"/>
        <end position="669"/>
    </location>
</feature>
<dbReference type="PROSITE" id="PS50888">
    <property type="entry name" value="BHLH"/>
    <property type="match status" value="1"/>
</dbReference>
<evidence type="ECO:0000256" key="6">
    <source>
        <dbReference type="ARBA" id="ARBA00023242"/>
    </source>
</evidence>
<dbReference type="GO" id="GO:0032870">
    <property type="term" value="P:cellular response to hormone stimulus"/>
    <property type="evidence" value="ECO:0007669"/>
    <property type="project" value="TreeGrafter"/>
</dbReference>
<feature type="compositionally biased region" description="Polar residues" evidence="7">
    <location>
        <begin position="1196"/>
        <end position="1213"/>
    </location>
</feature>
<protein>
    <submittedName>
        <fullName evidence="10">Steroid receptor coactivator</fullName>
    </submittedName>
</protein>
<feature type="region of interest" description="Disordered" evidence="7">
    <location>
        <begin position="50"/>
        <end position="70"/>
    </location>
</feature>
<dbReference type="Pfam" id="PF00989">
    <property type="entry name" value="PAS"/>
    <property type="match status" value="1"/>
</dbReference>
<feature type="compositionally biased region" description="Low complexity" evidence="7">
    <location>
        <begin position="878"/>
        <end position="892"/>
    </location>
</feature>
<feature type="compositionally biased region" description="Polar residues" evidence="7">
    <location>
        <begin position="553"/>
        <end position="568"/>
    </location>
</feature>
<feature type="region of interest" description="Disordered" evidence="7">
    <location>
        <begin position="1381"/>
        <end position="1429"/>
    </location>
</feature>
<dbReference type="CDD" id="cd00130">
    <property type="entry name" value="PAS"/>
    <property type="match status" value="1"/>
</dbReference>
<dbReference type="InterPro" id="IPR013767">
    <property type="entry name" value="PAS_fold"/>
</dbReference>
<keyword evidence="6" id="KW-0539">Nucleus</keyword>
<dbReference type="Pfam" id="PF14598">
    <property type="entry name" value="PAS_11"/>
    <property type="match status" value="1"/>
</dbReference>
<gene>
    <name evidence="10" type="primary">SRC</name>
</gene>
<feature type="compositionally biased region" description="Polar residues" evidence="7">
    <location>
        <begin position="1140"/>
        <end position="1163"/>
    </location>
</feature>
<evidence type="ECO:0000259" key="8">
    <source>
        <dbReference type="PROSITE" id="PS50112"/>
    </source>
</evidence>
<feature type="region of interest" description="Disordered" evidence="7">
    <location>
        <begin position="1344"/>
        <end position="1366"/>
    </location>
</feature>
<dbReference type="SUPFAM" id="SSF55785">
    <property type="entry name" value="PYP-like sensor domain (PAS domain)"/>
    <property type="match status" value="2"/>
</dbReference>
<evidence type="ECO:0000256" key="4">
    <source>
        <dbReference type="ARBA" id="ARBA00023159"/>
    </source>
</evidence>